<evidence type="ECO:0000313" key="3">
    <source>
        <dbReference type="EMBL" id="KDO25509.1"/>
    </source>
</evidence>
<dbReference type="SUPFAM" id="SSF52200">
    <property type="entry name" value="Toll/Interleukin receptor TIR domain"/>
    <property type="match status" value="1"/>
</dbReference>
<evidence type="ECO:0000259" key="2">
    <source>
        <dbReference type="PROSITE" id="PS50105"/>
    </source>
</evidence>
<dbReference type="InterPro" id="IPR013761">
    <property type="entry name" value="SAM/pointed_sf"/>
</dbReference>
<dbReference type="Gene3D" id="2.80.10.50">
    <property type="match status" value="2"/>
</dbReference>
<dbReference type="OrthoDB" id="62085at2759"/>
<dbReference type="CDD" id="cd09487">
    <property type="entry name" value="SAM_superfamily"/>
    <property type="match status" value="1"/>
</dbReference>
<dbReference type="SMART" id="SM00454">
    <property type="entry name" value="SAM"/>
    <property type="match status" value="1"/>
</dbReference>
<dbReference type="KEGG" id="spar:SPRG_20633"/>
<dbReference type="PANTHER" id="PTHR46270:SF2">
    <property type="entry name" value="TIR DOMAIN-CONTAINING PROTEIN"/>
    <property type="match status" value="1"/>
</dbReference>
<dbReference type="PROSITE" id="PS50231">
    <property type="entry name" value="RICIN_B_LECTIN"/>
    <property type="match status" value="1"/>
</dbReference>
<sequence>MGAAASVESGDSYSKEQCQAICGDLFDDAMWTMHASKESQTISGAKLHEVLSSITDVFLTHDWGVDGANHRHVSVINQLLIERGITTWFDEEKMEGNIKMKMITGIENSRCIVVFVTQRYMDKVGGPNGEDNCQLEFNYAARRKTNAKMISVVMDPKAKDTRAWVGPVGMTLGGDLYLDFSTVFDSHPELLPAKIDELMAKLMTIIGKPLKQCFASGGVAIPNATVPLESLSTDQVTTLLTALEYATYCDVFRQNEINGAALMGITCADEVKEIGVTLAIKARALYDKIHAFQVHGVPKQLLREKAAQKPAHTPPATTTHAPPTPPHAASSVPAGPCRIVSVKSPDRCLQLESGNADVYNGDRCQLWEIAAGVRGQEWIYDNKLIRLASNPAKCIHLQSGTGPTGDGDVCHLWDVQPGKYPAQEWLIEGHLIKSAKDPARCIHLQCGMHPAFSGDACHLWHIQYPSYSAQEWTFVSLTAKQRVRLQSVKCPNMCMQIFSGENGDRCYLRTTHSGPYPAQEWIYDGRYIFSVLSPSRCIHLMSGDGPTSNGDVCQLWDFQDRPSYPAQEWILDGKLLKSAKDKYRCIHLQSGTSRTPEGDLCHLWEVQNCHYPGQEWELVPVE</sequence>
<dbReference type="Gene3D" id="1.10.150.50">
    <property type="entry name" value="Transcription Factor, Ets-1"/>
    <property type="match status" value="1"/>
</dbReference>
<dbReference type="PROSITE" id="PS50105">
    <property type="entry name" value="SAM_DOMAIN"/>
    <property type="match status" value="1"/>
</dbReference>
<dbReference type="GeneID" id="24141711"/>
<feature type="compositionally biased region" description="Low complexity" evidence="1">
    <location>
        <begin position="310"/>
        <end position="321"/>
    </location>
</feature>
<dbReference type="InterPro" id="IPR000157">
    <property type="entry name" value="TIR_dom"/>
</dbReference>
<dbReference type="EMBL" id="KK583231">
    <property type="protein sequence ID" value="KDO25509.1"/>
    <property type="molecule type" value="Genomic_DNA"/>
</dbReference>
<dbReference type="Pfam" id="PF00536">
    <property type="entry name" value="SAM_1"/>
    <property type="match status" value="1"/>
</dbReference>
<protein>
    <recommendedName>
        <fullName evidence="2">SAM domain-containing protein</fullName>
    </recommendedName>
</protein>
<dbReference type="Pfam" id="PF13676">
    <property type="entry name" value="TIR_2"/>
    <property type="match status" value="1"/>
</dbReference>
<name>A0A067C3Z0_SAPPC</name>
<dbReference type="InterPro" id="IPR035992">
    <property type="entry name" value="Ricin_B-like_lectins"/>
</dbReference>
<dbReference type="STRING" id="695850.A0A067C3Z0"/>
<dbReference type="GO" id="GO:0007165">
    <property type="term" value="P:signal transduction"/>
    <property type="evidence" value="ECO:0007669"/>
    <property type="project" value="InterPro"/>
</dbReference>
<dbReference type="InterPro" id="IPR035897">
    <property type="entry name" value="Toll_tir_struct_dom_sf"/>
</dbReference>
<reference evidence="3 4" key="1">
    <citation type="journal article" date="2013" name="PLoS Genet.">
        <title>Distinctive expansion of potential virulence genes in the genome of the oomycete fish pathogen Saprolegnia parasitica.</title>
        <authorList>
            <person name="Jiang R.H."/>
            <person name="de Bruijn I."/>
            <person name="Haas B.J."/>
            <person name="Belmonte R."/>
            <person name="Lobach L."/>
            <person name="Christie J."/>
            <person name="van den Ackerveken G."/>
            <person name="Bottin A."/>
            <person name="Bulone V."/>
            <person name="Diaz-Moreno S.M."/>
            <person name="Dumas B."/>
            <person name="Fan L."/>
            <person name="Gaulin E."/>
            <person name="Govers F."/>
            <person name="Grenville-Briggs L.J."/>
            <person name="Horner N.R."/>
            <person name="Levin J.Z."/>
            <person name="Mammella M."/>
            <person name="Meijer H.J."/>
            <person name="Morris P."/>
            <person name="Nusbaum C."/>
            <person name="Oome S."/>
            <person name="Phillips A.J."/>
            <person name="van Rooyen D."/>
            <person name="Rzeszutek E."/>
            <person name="Saraiva M."/>
            <person name="Secombes C.J."/>
            <person name="Seidl M.F."/>
            <person name="Snel B."/>
            <person name="Stassen J.H."/>
            <person name="Sykes S."/>
            <person name="Tripathy S."/>
            <person name="van den Berg H."/>
            <person name="Vega-Arreguin J.C."/>
            <person name="Wawra S."/>
            <person name="Young S.K."/>
            <person name="Zeng Q."/>
            <person name="Dieguez-Uribeondo J."/>
            <person name="Russ C."/>
            <person name="Tyler B.M."/>
            <person name="van West P."/>
        </authorList>
    </citation>
    <scope>NUCLEOTIDE SEQUENCE [LARGE SCALE GENOMIC DNA]</scope>
    <source>
        <strain evidence="3 4">CBS 223.65</strain>
    </source>
</reference>
<dbReference type="Proteomes" id="UP000030745">
    <property type="component" value="Unassembled WGS sequence"/>
</dbReference>
<organism evidence="3 4">
    <name type="scientific">Saprolegnia parasitica (strain CBS 223.65)</name>
    <dbReference type="NCBI Taxonomy" id="695850"/>
    <lineage>
        <taxon>Eukaryota</taxon>
        <taxon>Sar</taxon>
        <taxon>Stramenopiles</taxon>
        <taxon>Oomycota</taxon>
        <taxon>Saprolegniomycetes</taxon>
        <taxon>Saprolegniales</taxon>
        <taxon>Saprolegniaceae</taxon>
        <taxon>Saprolegnia</taxon>
    </lineage>
</organism>
<dbReference type="SUPFAM" id="SSF50370">
    <property type="entry name" value="Ricin B-like lectins"/>
    <property type="match status" value="2"/>
</dbReference>
<accession>A0A067C3Z0</accession>
<dbReference type="SUPFAM" id="SSF47769">
    <property type="entry name" value="SAM/Pointed domain"/>
    <property type="match status" value="1"/>
</dbReference>
<gene>
    <name evidence="3" type="ORF">SPRG_20633</name>
</gene>
<dbReference type="RefSeq" id="XP_012203743.1">
    <property type="nucleotide sequence ID" value="XM_012348353.1"/>
</dbReference>
<dbReference type="CDD" id="cd00161">
    <property type="entry name" value="beta-trefoil_Ricin-like"/>
    <property type="match status" value="1"/>
</dbReference>
<feature type="region of interest" description="Disordered" evidence="1">
    <location>
        <begin position="305"/>
        <end position="333"/>
    </location>
</feature>
<dbReference type="InterPro" id="IPR001660">
    <property type="entry name" value="SAM"/>
</dbReference>
<proteinExistence type="predicted"/>
<feature type="domain" description="SAM" evidence="2">
    <location>
        <begin position="231"/>
        <end position="295"/>
    </location>
</feature>
<evidence type="ECO:0000313" key="4">
    <source>
        <dbReference type="Proteomes" id="UP000030745"/>
    </source>
</evidence>
<dbReference type="VEuPathDB" id="FungiDB:SPRG_20633"/>
<dbReference type="AlphaFoldDB" id="A0A067C3Z0"/>
<evidence type="ECO:0000256" key="1">
    <source>
        <dbReference type="SAM" id="MobiDB-lite"/>
    </source>
</evidence>
<keyword evidence="4" id="KW-1185">Reference proteome</keyword>
<dbReference type="PANTHER" id="PTHR46270">
    <property type="entry name" value="ARMADILLO-TYPE FOLD-RELATED"/>
    <property type="match status" value="1"/>
</dbReference>
<dbReference type="Gene3D" id="3.40.50.10140">
    <property type="entry name" value="Toll/interleukin-1 receptor homology (TIR) domain"/>
    <property type="match status" value="1"/>
</dbReference>
<dbReference type="OMA" id="YPAQEWI"/>